<dbReference type="Pfam" id="PF03717">
    <property type="entry name" value="PBP_dimer"/>
    <property type="match status" value="1"/>
</dbReference>
<evidence type="ECO:0000259" key="12">
    <source>
        <dbReference type="Pfam" id="PF03717"/>
    </source>
</evidence>
<dbReference type="Gene3D" id="3.90.1310.10">
    <property type="entry name" value="Penicillin-binding protein 2a (Domain 2)"/>
    <property type="match status" value="1"/>
</dbReference>
<feature type="region of interest" description="Disordered" evidence="9">
    <location>
        <begin position="1"/>
        <end position="25"/>
    </location>
</feature>
<keyword evidence="8" id="KW-0046">Antibiotic resistance</keyword>
<accession>A0ABV6AY85</accession>
<feature type="compositionally biased region" description="Basic residues" evidence="9">
    <location>
        <begin position="1"/>
        <end position="12"/>
    </location>
</feature>
<reference evidence="13 14" key="1">
    <citation type="submission" date="2024-09" db="EMBL/GenBank/DDBJ databases">
        <authorList>
            <person name="Sun Q."/>
            <person name="Mori K."/>
        </authorList>
    </citation>
    <scope>NUCLEOTIDE SEQUENCE [LARGE SCALE GENOMIC DNA]</scope>
    <source>
        <strain evidence="13 14">JCM 13503</strain>
    </source>
</reference>
<gene>
    <name evidence="13" type="ORF">ACFFLM_10830</name>
</gene>
<evidence type="ECO:0000313" key="14">
    <source>
        <dbReference type="Proteomes" id="UP001589733"/>
    </source>
</evidence>
<comment type="caution">
    <text evidence="13">The sequence shown here is derived from an EMBL/GenBank/DDBJ whole genome shotgun (WGS) entry which is preliminary data.</text>
</comment>
<dbReference type="EC" id="3.5.2.6" evidence="4"/>
<comment type="catalytic activity">
    <reaction evidence="1">
        <text>a beta-lactam + H2O = a substituted beta-amino acid</text>
        <dbReference type="Rhea" id="RHEA:20401"/>
        <dbReference type="ChEBI" id="CHEBI:15377"/>
        <dbReference type="ChEBI" id="CHEBI:35627"/>
        <dbReference type="ChEBI" id="CHEBI:140347"/>
        <dbReference type="EC" id="3.5.2.6"/>
    </reaction>
</comment>
<dbReference type="EMBL" id="JBHLYR010000031">
    <property type="protein sequence ID" value="MFB9992460.1"/>
    <property type="molecule type" value="Genomic_DNA"/>
</dbReference>
<evidence type="ECO:0000313" key="13">
    <source>
        <dbReference type="EMBL" id="MFB9992460.1"/>
    </source>
</evidence>
<evidence type="ECO:0000256" key="4">
    <source>
        <dbReference type="ARBA" id="ARBA00012865"/>
    </source>
</evidence>
<evidence type="ECO:0000259" key="11">
    <source>
        <dbReference type="Pfam" id="PF00905"/>
    </source>
</evidence>
<dbReference type="PANTHER" id="PTHR30627">
    <property type="entry name" value="PEPTIDOGLYCAN D,D-TRANSPEPTIDASE"/>
    <property type="match status" value="1"/>
</dbReference>
<keyword evidence="10" id="KW-0812">Transmembrane</keyword>
<dbReference type="SUPFAM" id="SSF56601">
    <property type="entry name" value="beta-lactamase/transpeptidase-like"/>
    <property type="match status" value="1"/>
</dbReference>
<evidence type="ECO:0000256" key="8">
    <source>
        <dbReference type="ARBA" id="ARBA00023251"/>
    </source>
</evidence>
<evidence type="ECO:0000256" key="7">
    <source>
        <dbReference type="ARBA" id="ARBA00023136"/>
    </source>
</evidence>
<evidence type="ECO:0000256" key="6">
    <source>
        <dbReference type="ARBA" id="ARBA00022801"/>
    </source>
</evidence>
<organism evidence="13 14">
    <name type="scientific">Deinococcus oregonensis</name>
    <dbReference type="NCBI Taxonomy" id="1805970"/>
    <lineage>
        <taxon>Bacteria</taxon>
        <taxon>Thermotogati</taxon>
        <taxon>Deinococcota</taxon>
        <taxon>Deinococci</taxon>
        <taxon>Deinococcales</taxon>
        <taxon>Deinococcaceae</taxon>
        <taxon>Deinococcus</taxon>
    </lineage>
</organism>
<dbReference type="Pfam" id="PF00905">
    <property type="entry name" value="Transpeptidase"/>
    <property type="match status" value="1"/>
</dbReference>
<evidence type="ECO:0000256" key="2">
    <source>
        <dbReference type="ARBA" id="ARBA00004370"/>
    </source>
</evidence>
<keyword evidence="5" id="KW-0732">Signal</keyword>
<dbReference type="InterPro" id="IPR012338">
    <property type="entry name" value="Beta-lactam/transpept-like"/>
</dbReference>
<dbReference type="Proteomes" id="UP001589733">
    <property type="component" value="Unassembled WGS sequence"/>
</dbReference>
<comment type="similarity">
    <text evidence="3">Belongs to the class-D beta-lactamase family.</text>
</comment>
<feature type="domain" description="Penicillin-binding protein transpeptidase" evidence="11">
    <location>
        <begin position="301"/>
        <end position="641"/>
    </location>
</feature>
<dbReference type="SUPFAM" id="SSF56519">
    <property type="entry name" value="Penicillin binding protein dimerisation domain"/>
    <property type="match status" value="1"/>
</dbReference>
<sequence>MIDRRNRIRKKAGGGAVRRGEQTGTKAQVSGAPAVRWVAFGFSLALAGLGFRLYQLQITQHSQFAVQAASNFQRDEVIPALRGEIRTRDGLLLATNRVAVDLIYTGRRDPKNPEQAIPAWDKIVYLAGIQPDALSGGQPREPDRSKETETVLARNIPQDKLSALYEYTVLIPSLQLRERVERVYPQNKLAAHALGYVLEANEEQVKNGGSTIGDLVGVSGLEYSLQQTLQGKNGLRRREVTANGKPQTERVLNPGQKGQDVTLTIDSTLQRAAEQVLREGLADVNAGRQKYGKPSEALTRGAVIAIDPRTNEVLAMASSPTFDPNWFSRVPSPDNAAKTAALMSSSLDAVMQNRVVQTFDAGSVFKPASTLAYIERWGNKTFNCLPMIRYGGPRYNWHRSSSLGNVDGRLAIAFSCNTWYYQAAIDADPITYANYLGKRAGELGYGRPTGLELVGEKSGYLPTPLNFAETYKTTNLRRKADGEEPLQYYPGQALSFAIGQDSLLVTPAQVTSVLSTIVNEGKRRPLTLVKAVGGKLSPHPLPEQVPGKQADFRLVKEGMNITTAGTTRWGTAQHILGPQWFPVRTAGKTGTAENGQSFRKGYAYTNAWYEGYGPIDSPNFMVVTFFQNGGEGSGPALNATAKMFAARWCLTLDERHHATGPQQPCMGELDNMHKVMKIRAERAAATAAKETEQ</sequence>
<evidence type="ECO:0000256" key="3">
    <source>
        <dbReference type="ARBA" id="ARBA00007898"/>
    </source>
</evidence>
<keyword evidence="7 10" id="KW-0472">Membrane</keyword>
<evidence type="ECO:0000256" key="10">
    <source>
        <dbReference type="SAM" id="Phobius"/>
    </source>
</evidence>
<dbReference type="InterPro" id="IPR005311">
    <property type="entry name" value="PBP_dimer"/>
</dbReference>
<name>A0ABV6AY85_9DEIO</name>
<evidence type="ECO:0000256" key="1">
    <source>
        <dbReference type="ARBA" id="ARBA00001526"/>
    </source>
</evidence>
<protein>
    <recommendedName>
        <fullName evidence="4">beta-lactamase</fullName>
        <ecNumber evidence="4">3.5.2.6</ecNumber>
    </recommendedName>
</protein>
<evidence type="ECO:0000256" key="5">
    <source>
        <dbReference type="ARBA" id="ARBA00022729"/>
    </source>
</evidence>
<evidence type="ECO:0000256" key="9">
    <source>
        <dbReference type="SAM" id="MobiDB-lite"/>
    </source>
</evidence>
<feature type="transmembrane region" description="Helical" evidence="10">
    <location>
        <begin position="34"/>
        <end position="54"/>
    </location>
</feature>
<keyword evidence="14" id="KW-1185">Reference proteome</keyword>
<dbReference type="InterPro" id="IPR050515">
    <property type="entry name" value="Beta-lactam/transpept"/>
</dbReference>
<dbReference type="PANTHER" id="PTHR30627:SF6">
    <property type="entry name" value="BETA-LACTAMASE YBXI-RELATED"/>
    <property type="match status" value="1"/>
</dbReference>
<dbReference type="Gene3D" id="3.40.710.10">
    <property type="entry name" value="DD-peptidase/beta-lactamase superfamily"/>
    <property type="match status" value="1"/>
</dbReference>
<keyword evidence="6" id="KW-0378">Hydrolase</keyword>
<proteinExistence type="inferred from homology"/>
<feature type="domain" description="Penicillin-binding protein dimerisation" evidence="12">
    <location>
        <begin position="78"/>
        <end position="249"/>
    </location>
</feature>
<dbReference type="InterPro" id="IPR001460">
    <property type="entry name" value="PCN-bd_Tpept"/>
</dbReference>
<keyword evidence="10" id="KW-1133">Transmembrane helix</keyword>
<comment type="subcellular location">
    <subcellularLocation>
        <location evidence="2">Membrane</location>
    </subcellularLocation>
</comment>
<dbReference type="InterPro" id="IPR036138">
    <property type="entry name" value="PBP_dimer_sf"/>
</dbReference>
<dbReference type="RefSeq" id="WP_380009367.1">
    <property type="nucleotide sequence ID" value="NZ_JBHLYR010000031.1"/>
</dbReference>